<reference evidence="3 4" key="1">
    <citation type="submission" date="2023-08" db="EMBL/GenBank/DDBJ databases">
        <title>Black Yeasts Isolated from many extreme environments.</title>
        <authorList>
            <person name="Coleine C."/>
            <person name="Stajich J.E."/>
            <person name="Selbmann L."/>
        </authorList>
    </citation>
    <scope>NUCLEOTIDE SEQUENCE [LARGE SCALE GENOMIC DNA]</scope>
    <source>
        <strain evidence="3 4">CCFEE 6328</strain>
    </source>
</reference>
<keyword evidence="2" id="KW-0732">Signal</keyword>
<evidence type="ECO:0008006" key="5">
    <source>
        <dbReference type="Google" id="ProtNLM"/>
    </source>
</evidence>
<dbReference type="Proteomes" id="UP001345691">
    <property type="component" value="Unassembled WGS sequence"/>
</dbReference>
<name>A0ABR0JNJ8_9EURO</name>
<protein>
    <recommendedName>
        <fullName evidence="5">Extracellular membrane protein CFEM domain-containing protein</fullName>
    </recommendedName>
</protein>
<feature type="chain" id="PRO_5046739982" description="Extracellular membrane protein CFEM domain-containing protein" evidence="2">
    <location>
        <begin position="20"/>
        <end position="295"/>
    </location>
</feature>
<organism evidence="3 4">
    <name type="scientific">Exophiala sideris</name>
    <dbReference type="NCBI Taxonomy" id="1016849"/>
    <lineage>
        <taxon>Eukaryota</taxon>
        <taxon>Fungi</taxon>
        <taxon>Dikarya</taxon>
        <taxon>Ascomycota</taxon>
        <taxon>Pezizomycotina</taxon>
        <taxon>Eurotiomycetes</taxon>
        <taxon>Chaetothyriomycetidae</taxon>
        <taxon>Chaetothyriales</taxon>
        <taxon>Herpotrichiellaceae</taxon>
        <taxon>Exophiala</taxon>
    </lineage>
</organism>
<evidence type="ECO:0000256" key="1">
    <source>
        <dbReference type="SAM" id="MobiDB-lite"/>
    </source>
</evidence>
<accession>A0ABR0JNJ8</accession>
<feature type="region of interest" description="Disordered" evidence="1">
    <location>
        <begin position="226"/>
        <end position="256"/>
    </location>
</feature>
<sequence>MAALIHATFLALLVATVNGQNNSYNCLSQASITSLTACDRLSTTINSCFAQTTNTVSVEGCYCKQAVVDDIVDCGSEYRLCYLNDQYDYYYTSGLDDWNEWCDDYITYTPTTPALSNPPTTVPTLQPAVCTNYSSSCSILSNFESDCLSLDPSATASSFYSCACATSLLSMASVCFYDVAITCRNYTTALTDIDLFGACGTIYSQGHLITAMGGSVNTSATSAISSPTAASPAPKTTTGTKVSSTGGSQGSSASATGTASQTAASATSSSVAAGYHCPSWPAALPLALGLMVYMS</sequence>
<proteinExistence type="predicted"/>
<comment type="caution">
    <text evidence="3">The sequence shown here is derived from an EMBL/GenBank/DDBJ whole genome shotgun (WGS) entry which is preliminary data.</text>
</comment>
<gene>
    <name evidence="3" type="ORF">LTR69_001539</name>
</gene>
<dbReference type="EMBL" id="JAVRRF010000002">
    <property type="protein sequence ID" value="KAK5067550.1"/>
    <property type="molecule type" value="Genomic_DNA"/>
</dbReference>
<evidence type="ECO:0000313" key="4">
    <source>
        <dbReference type="Proteomes" id="UP001345691"/>
    </source>
</evidence>
<evidence type="ECO:0000256" key="2">
    <source>
        <dbReference type="SAM" id="SignalP"/>
    </source>
</evidence>
<keyword evidence="4" id="KW-1185">Reference proteome</keyword>
<feature type="signal peptide" evidence="2">
    <location>
        <begin position="1"/>
        <end position="19"/>
    </location>
</feature>
<evidence type="ECO:0000313" key="3">
    <source>
        <dbReference type="EMBL" id="KAK5067550.1"/>
    </source>
</evidence>